<dbReference type="InterPro" id="IPR001075">
    <property type="entry name" value="NIF_FeS_clus_asmbl_NifU_C"/>
</dbReference>
<sequence>MAPPTPRHDDGRWRAAGERMETLIDGIGASGAAARERAEDLVREMTDLYGAALERMTDLAMTAEPELAQAFADDELVASLLLVHGLHPHGVERRVADALAGVRPYLGSHGGDVCLLGVSDGVVRLQLLGSCKSCPSSSVTLELAVQAAVRAAAPDIESIEVVAAEPEPEPASATIPADSLMSRVRTVSAPARWIPVPQLAELAEGEVGGFLVADTPALACRVGGAVFAYRDRCPACAGSLAGAGLIGPVLRCGRCMAGFDVVHAGCGVGGDGHLQPIPVLERDGVLCLAVPASAEVV</sequence>
<dbReference type="RefSeq" id="WP_163768462.1">
    <property type="nucleotide sequence ID" value="NZ_AP022598.1"/>
</dbReference>
<evidence type="ECO:0000256" key="3">
    <source>
        <dbReference type="ARBA" id="ARBA00023004"/>
    </source>
</evidence>
<gene>
    <name evidence="7" type="ORF">MPRF_48250</name>
</gene>
<dbReference type="SUPFAM" id="SSF50022">
    <property type="entry name" value="ISP domain"/>
    <property type="match status" value="1"/>
</dbReference>
<feature type="domain" description="Rieske" evidence="6">
    <location>
        <begin position="193"/>
        <end position="288"/>
    </location>
</feature>
<name>A0A7I7UCD0_MYCPF</name>
<organism evidence="7 8">
    <name type="scientific">Mycolicibacterium parafortuitum</name>
    <name type="common">Mycobacterium parafortuitum</name>
    <dbReference type="NCBI Taxonomy" id="39692"/>
    <lineage>
        <taxon>Bacteria</taxon>
        <taxon>Bacillati</taxon>
        <taxon>Actinomycetota</taxon>
        <taxon>Actinomycetes</taxon>
        <taxon>Mycobacteriales</taxon>
        <taxon>Mycobacteriaceae</taxon>
        <taxon>Mycolicibacterium</taxon>
    </lineage>
</organism>
<comment type="function">
    <text evidence="5">May be involved in the formation or repair of [Fe-S] clusters present in iron-sulfur proteins.</text>
</comment>
<keyword evidence="1" id="KW-0001">2Fe-2S</keyword>
<dbReference type="GO" id="GO:0004497">
    <property type="term" value="F:monooxygenase activity"/>
    <property type="evidence" value="ECO:0007669"/>
    <property type="project" value="UniProtKB-ARBA"/>
</dbReference>
<dbReference type="InterPro" id="IPR034904">
    <property type="entry name" value="FSCA_dom_sf"/>
</dbReference>
<dbReference type="Gene3D" id="3.30.300.130">
    <property type="entry name" value="Fe-S cluster assembly (FSCA)"/>
    <property type="match status" value="1"/>
</dbReference>
<dbReference type="GO" id="GO:0051537">
    <property type="term" value="F:2 iron, 2 sulfur cluster binding"/>
    <property type="evidence" value="ECO:0007669"/>
    <property type="project" value="UniProtKB-KW"/>
</dbReference>
<reference evidence="7 8" key="1">
    <citation type="journal article" date="2019" name="Emerg. Microbes Infect.">
        <title>Comprehensive subspecies identification of 175 nontuberculous mycobacteria species based on 7547 genomic profiles.</title>
        <authorList>
            <person name="Matsumoto Y."/>
            <person name="Kinjo T."/>
            <person name="Motooka D."/>
            <person name="Nabeya D."/>
            <person name="Jung N."/>
            <person name="Uechi K."/>
            <person name="Horii T."/>
            <person name="Iida T."/>
            <person name="Fujita J."/>
            <person name="Nakamura S."/>
        </authorList>
    </citation>
    <scope>NUCLEOTIDE SEQUENCE [LARGE SCALE GENOMIC DNA]</scope>
    <source>
        <strain evidence="7 8">JCM 6367</strain>
    </source>
</reference>
<evidence type="ECO:0000256" key="2">
    <source>
        <dbReference type="ARBA" id="ARBA00022723"/>
    </source>
</evidence>
<proteinExistence type="predicted"/>
<dbReference type="AlphaFoldDB" id="A0A7I7UCD0"/>
<keyword evidence="2" id="KW-0479">Metal-binding</keyword>
<evidence type="ECO:0000256" key="5">
    <source>
        <dbReference type="ARBA" id="ARBA00049958"/>
    </source>
</evidence>
<dbReference type="SUPFAM" id="SSF117916">
    <property type="entry name" value="Fe-S cluster assembly (FSCA) domain-like"/>
    <property type="match status" value="1"/>
</dbReference>
<dbReference type="Pfam" id="PF01106">
    <property type="entry name" value="NifU"/>
    <property type="match status" value="1"/>
</dbReference>
<protein>
    <recommendedName>
        <fullName evidence="6">Rieske domain-containing protein</fullName>
    </recommendedName>
</protein>
<evidence type="ECO:0000256" key="4">
    <source>
        <dbReference type="ARBA" id="ARBA00023014"/>
    </source>
</evidence>
<accession>A0A7I7UCD0</accession>
<dbReference type="Proteomes" id="UP000466554">
    <property type="component" value="Chromosome"/>
</dbReference>
<evidence type="ECO:0000313" key="8">
    <source>
        <dbReference type="Proteomes" id="UP000466554"/>
    </source>
</evidence>
<keyword evidence="3" id="KW-0408">Iron</keyword>
<dbReference type="GO" id="GO:0016226">
    <property type="term" value="P:iron-sulfur cluster assembly"/>
    <property type="evidence" value="ECO:0007669"/>
    <property type="project" value="InterPro"/>
</dbReference>
<evidence type="ECO:0000313" key="7">
    <source>
        <dbReference type="EMBL" id="BBY77926.1"/>
    </source>
</evidence>
<dbReference type="PANTHER" id="PTHR11178">
    <property type="entry name" value="IRON-SULFUR CLUSTER SCAFFOLD PROTEIN NFU-RELATED"/>
    <property type="match status" value="1"/>
</dbReference>
<evidence type="ECO:0000259" key="6">
    <source>
        <dbReference type="PROSITE" id="PS51296"/>
    </source>
</evidence>
<dbReference type="Gene3D" id="2.102.10.10">
    <property type="entry name" value="Rieske [2Fe-2S] iron-sulphur domain"/>
    <property type="match status" value="1"/>
</dbReference>
<dbReference type="EMBL" id="AP022598">
    <property type="protein sequence ID" value="BBY77926.1"/>
    <property type="molecule type" value="Genomic_DNA"/>
</dbReference>
<dbReference type="InterPro" id="IPR036922">
    <property type="entry name" value="Rieske_2Fe-2S_sf"/>
</dbReference>
<dbReference type="PROSITE" id="PS51296">
    <property type="entry name" value="RIESKE"/>
    <property type="match status" value="1"/>
</dbReference>
<dbReference type="GO" id="GO:0016705">
    <property type="term" value="F:oxidoreductase activity, acting on paired donors, with incorporation or reduction of molecular oxygen"/>
    <property type="evidence" value="ECO:0007669"/>
    <property type="project" value="UniProtKB-ARBA"/>
</dbReference>
<evidence type="ECO:0000256" key="1">
    <source>
        <dbReference type="ARBA" id="ARBA00022714"/>
    </source>
</evidence>
<dbReference type="GO" id="GO:0005506">
    <property type="term" value="F:iron ion binding"/>
    <property type="evidence" value="ECO:0007669"/>
    <property type="project" value="InterPro"/>
</dbReference>
<dbReference type="InterPro" id="IPR017941">
    <property type="entry name" value="Rieske_2Fe-2S"/>
</dbReference>
<keyword evidence="4" id="KW-0411">Iron-sulfur</keyword>